<accession>A0A5N6R112</accession>
<dbReference type="AlphaFoldDB" id="A0A5N6R112"/>
<protein>
    <submittedName>
        <fullName evidence="1">Uncharacterized protein</fullName>
    </submittedName>
</protein>
<keyword evidence="2" id="KW-1185">Reference proteome</keyword>
<gene>
    <name evidence="1" type="ORF">FH972_008661</name>
</gene>
<evidence type="ECO:0000313" key="1">
    <source>
        <dbReference type="EMBL" id="KAE8022900.1"/>
    </source>
</evidence>
<proteinExistence type="predicted"/>
<reference evidence="1 2" key="1">
    <citation type="submission" date="2019-06" db="EMBL/GenBank/DDBJ databases">
        <title>A chromosomal-level reference genome of Carpinus fangiana (Coryloideae, Betulaceae).</title>
        <authorList>
            <person name="Yang X."/>
            <person name="Wang Z."/>
            <person name="Zhang L."/>
            <person name="Hao G."/>
            <person name="Liu J."/>
            <person name="Yang Y."/>
        </authorList>
    </citation>
    <scope>NUCLEOTIDE SEQUENCE [LARGE SCALE GENOMIC DNA]</scope>
    <source>
        <strain evidence="1">Cfa_2016G</strain>
        <tissue evidence="1">Leaf</tissue>
    </source>
</reference>
<name>A0A5N6R112_9ROSI</name>
<organism evidence="1 2">
    <name type="scientific">Carpinus fangiana</name>
    <dbReference type="NCBI Taxonomy" id="176857"/>
    <lineage>
        <taxon>Eukaryota</taxon>
        <taxon>Viridiplantae</taxon>
        <taxon>Streptophyta</taxon>
        <taxon>Embryophyta</taxon>
        <taxon>Tracheophyta</taxon>
        <taxon>Spermatophyta</taxon>
        <taxon>Magnoliopsida</taxon>
        <taxon>eudicotyledons</taxon>
        <taxon>Gunneridae</taxon>
        <taxon>Pentapetalae</taxon>
        <taxon>rosids</taxon>
        <taxon>fabids</taxon>
        <taxon>Fagales</taxon>
        <taxon>Betulaceae</taxon>
        <taxon>Carpinus</taxon>
    </lineage>
</organism>
<dbReference type="EMBL" id="CM017323">
    <property type="protein sequence ID" value="KAE8022900.1"/>
    <property type="molecule type" value="Genomic_DNA"/>
</dbReference>
<evidence type="ECO:0000313" key="2">
    <source>
        <dbReference type="Proteomes" id="UP000327013"/>
    </source>
</evidence>
<dbReference type="Proteomes" id="UP000327013">
    <property type="component" value="Chromosome 3"/>
</dbReference>
<sequence length="87" mass="9761">MSYALFLFFVFFCFFYALLIKIPKSFNTFVGILTVLDVSHRHFGPSSATEKRILEIHQSMGVMNAKFNRLLAGQEPDGGKAPPDSVC</sequence>